<gene>
    <name evidence="3" type="ORF">BST86_12345</name>
</gene>
<evidence type="ECO:0000256" key="1">
    <source>
        <dbReference type="SAM" id="Phobius"/>
    </source>
</evidence>
<dbReference type="PANTHER" id="PTHR40940">
    <property type="entry name" value="PROTEIN BATD-RELATED"/>
    <property type="match status" value="1"/>
</dbReference>
<proteinExistence type="predicted"/>
<dbReference type="AlphaFoldDB" id="A0A2S9WWH0"/>
<keyword evidence="2" id="KW-0732">Signal</keyword>
<accession>A0A2S9WWH0</accession>
<dbReference type="Proteomes" id="UP000239532">
    <property type="component" value="Unassembled WGS sequence"/>
</dbReference>
<keyword evidence="1" id="KW-0472">Membrane</keyword>
<dbReference type="PANTHER" id="PTHR40940:SF2">
    <property type="entry name" value="BATD"/>
    <property type="match status" value="1"/>
</dbReference>
<feature type="chain" id="PRO_5015698331" evidence="2">
    <location>
        <begin position="19"/>
        <end position="582"/>
    </location>
</feature>
<feature type="signal peptide" evidence="2">
    <location>
        <begin position="1"/>
        <end position="18"/>
    </location>
</feature>
<keyword evidence="1" id="KW-1133">Transmembrane helix</keyword>
<dbReference type="InterPro" id="IPR025738">
    <property type="entry name" value="BatD"/>
</dbReference>
<protein>
    <submittedName>
        <fullName evidence="3">BatD protein</fullName>
    </submittedName>
</protein>
<dbReference type="Pfam" id="PF13584">
    <property type="entry name" value="BatD"/>
    <property type="match status" value="2"/>
</dbReference>
<dbReference type="EMBL" id="MQUC01000003">
    <property type="protein sequence ID" value="PRP67827.1"/>
    <property type="molecule type" value="Genomic_DNA"/>
</dbReference>
<sequence length="582" mass="64584">MKRLAFLLLWLIATTVQAQVSFTGTATRDAIALNERLRVEFKMNVDGDSFSPPNFAGFRVASGPIQGISQSYVNGKGTFTKSYTYILAPESTGTKTIGAATMNYKGEEFSTAPFTVSVTKAIEEPRETTGNEPVREIAEQNIHLVAEVSNASPYLNEAIRVVYKLYVSNNSGINGWTETDSPKYADFWSQNIDKRDQQVRTGTYQGQEYRYLVLREAILYPQKTGRLTIEPLVLDVNVQVPSGRRDFFGRSFMTTEKLRVTAGARAINVKGLPQEGRPASFTGAVGQFDFGVNLTRAQLESGESLVASVEVKGTGNLQLMQLPKLDVPAQLEVYEPERVDKTQTTYSGVRGSIADNYTIVPQSGGTFTLPDVEFSYFDPAAGRYKTINSGENRIEVSGPAVTANSSGGTNVLSAGDTFAFIKTNTELESIEQERFFGTTVYWAVLGGLFLLIPVVLLFKKRREVLESDVQGRKVKTANKLSKKYLSEARRNIGNAELFYESLERALHNFLKSKLKITTAEMTKQRVDELLQQRRVQDDVRVEFISLLSAAEMARYAPSTATGMQQDYDKASKVINQLDKQIN</sequence>
<evidence type="ECO:0000313" key="4">
    <source>
        <dbReference type="Proteomes" id="UP000239532"/>
    </source>
</evidence>
<keyword evidence="1" id="KW-0812">Transmembrane</keyword>
<feature type="transmembrane region" description="Helical" evidence="1">
    <location>
        <begin position="440"/>
        <end position="458"/>
    </location>
</feature>
<organism evidence="3 4">
    <name type="scientific">Nonlabens agnitus</name>
    <dbReference type="NCBI Taxonomy" id="870484"/>
    <lineage>
        <taxon>Bacteria</taxon>
        <taxon>Pseudomonadati</taxon>
        <taxon>Bacteroidota</taxon>
        <taxon>Flavobacteriia</taxon>
        <taxon>Flavobacteriales</taxon>
        <taxon>Flavobacteriaceae</taxon>
        <taxon>Nonlabens</taxon>
    </lineage>
</organism>
<comment type="caution">
    <text evidence="3">The sequence shown here is derived from an EMBL/GenBank/DDBJ whole genome shotgun (WGS) entry which is preliminary data.</text>
</comment>
<evidence type="ECO:0000256" key="2">
    <source>
        <dbReference type="SAM" id="SignalP"/>
    </source>
</evidence>
<name>A0A2S9WWH0_9FLAO</name>
<keyword evidence="4" id="KW-1185">Reference proteome</keyword>
<dbReference type="OrthoDB" id="2079210at2"/>
<reference evidence="3 4" key="1">
    <citation type="submission" date="2016-11" db="EMBL/GenBank/DDBJ databases">
        <title>Trade-off between light-utilization and light-protection in marine flavobacteria.</title>
        <authorList>
            <person name="Kumagai Y."/>
        </authorList>
    </citation>
    <scope>NUCLEOTIDE SEQUENCE [LARGE SCALE GENOMIC DNA]</scope>
    <source>
        <strain evidence="3 4">JCM 17109</strain>
    </source>
</reference>
<dbReference type="RefSeq" id="WP_105983527.1">
    <property type="nucleotide sequence ID" value="NZ_MQUC01000003.1"/>
</dbReference>
<evidence type="ECO:0000313" key="3">
    <source>
        <dbReference type="EMBL" id="PRP67827.1"/>
    </source>
</evidence>